<evidence type="ECO:0000313" key="1">
    <source>
        <dbReference type="EMBL" id="CAG8746272.1"/>
    </source>
</evidence>
<gene>
    <name evidence="1" type="ORF">DERYTH_LOCUS16462</name>
</gene>
<proteinExistence type="predicted"/>
<reference evidence="1" key="1">
    <citation type="submission" date="2021-06" db="EMBL/GenBank/DDBJ databases">
        <authorList>
            <person name="Kallberg Y."/>
            <person name="Tangrot J."/>
            <person name="Rosling A."/>
        </authorList>
    </citation>
    <scope>NUCLEOTIDE SEQUENCE</scope>
    <source>
        <strain evidence="1">MA453B</strain>
    </source>
</reference>
<accession>A0A9N9IPR3</accession>
<dbReference type="Proteomes" id="UP000789405">
    <property type="component" value="Unassembled WGS sequence"/>
</dbReference>
<dbReference type="AlphaFoldDB" id="A0A9N9IPR3"/>
<protein>
    <submittedName>
        <fullName evidence="1">14994_t:CDS:1</fullName>
    </submittedName>
</protein>
<evidence type="ECO:0000313" key="2">
    <source>
        <dbReference type="Proteomes" id="UP000789405"/>
    </source>
</evidence>
<sequence length="68" mass="7888">MQSQPPPDFEEGLEEKPLEFDVEAVTIDMNDELIIEEFFNMDAFERNQNISDENSDTYLQNAVISTED</sequence>
<dbReference type="EMBL" id="CAJVPY010014388">
    <property type="protein sequence ID" value="CAG8746272.1"/>
    <property type="molecule type" value="Genomic_DNA"/>
</dbReference>
<dbReference type="OrthoDB" id="2466131at2759"/>
<keyword evidence="2" id="KW-1185">Reference proteome</keyword>
<comment type="caution">
    <text evidence="1">The sequence shown here is derived from an EMBL/GenBank/DDBJ whole genome shotgun (WGS) entry which is preliminary data.</text>
</comment>
<feature type="non-terminal residue" evidence="1">
    <location>
        <position position="1"/>
    </location>
</feature>
<organism evidence="1 2">
    <name type="scientific">Dentiscutata erythropus</name>
    <dbReference type="NCBI Taxonomy" id="1348616"/>
    <lineage>
        <taxon>Eukaryota</taxon>
        <taxon>Fungi</taxon>
        <taxon>Fungi incertae sedis</taxon>
        <taxon>Mucoromycota</taxon>
        <taxon>Glomeromycotina</taxon>
        <taxon>Glomeromycetes</taxon>
        <taxon>Diversisporales</taxon>
        <taxon>Gigasporaceae</taxon>
        <taxon>Dentiscutata</taxon>
    </lineage>
</organism>
<name>A0A9N9IPR3_9GLOM</name>